<dbReference type="InterPro" id="IPR037652">
    <property type="entry name" value="Mim2"/>
</dbReference>
<protein>
    <submittedName>
        <fullName evidence="2">Uncharacterized protein</fullName>
    </submittedName>
</protein>
<proteinExistence type="predicted"/>
<dbReference type="AlphaFoldDB" id="A0A1Y2ANX3"/>
<dbReference type="OrthoDB" id="2595304at2759"/>
<dbReference type="STRING" id="71784.A0A1Y2ANX3"/>
<dbReference type="GO" id="GO:0070096">
    <property type="term" value="P:mitochondrial outer membrane translocase complex assembly"/>
    <property type="evidence" value="ECO:0007669"/>
    <property type="project" value="InterPro"/>
</dbReference>
<keyword evidence="3" id="KW-1185">Reference proteome</keyword>
<comment type="caution">
    <text evidence="2">The sequence shown here is derived from an EMBL/GenBank/DDBJ whole genome shotgun (WGS) entry which is preliminary data.</text>
</comment>
<dbReference type="InParanoid" id="A0A1Y2ANX3"/>
<dbReference type="Pfam" id="PF19117">
    <property type="entry name" value="Mim2"/>
    <property type="match status" value="1"/>
</dbReference>
<dbReference type="GO" id="GO:0005741">
    <property type="term" value="C:mitochondrial outer membrane"/>
    <property type="evidence" value="ECO:0007669"/>
    <property type="project" value="TreeGrafter"/>
</dbReference>
<dbReference type="PANTHER" id="PTHR28230:SF1">
    <property type="entry name" value="MITOCHONDRIAL IMPORT PROTEIN 2"/>
    <property type="match status" value="1"/>
</dbReference>
<accession>A0A1Y2ANX3</accession>
<evidence type="ECO:0000256" key="1">
    <source>
        <dbReference type="SAM" id="MobiDB-lite"/>
    </source>
</evidence>
<dbReference type="GO" id="GO:0045040">
    <property type="term" value="P:protein insertion into mitochondrial outer membrane"/>
    <property type="evidence" value="ECO:0007669"/>
    <property type="project" value="InterPro"/>
</dbReference>
<dbReference type="PANTHER" id="PTHR28230">
    <property type="entry name" value="CHROMOSOME 1, WHOLE GENOME SHOTGUN SEQUENCE"/>
    <property type="match status" value="1"/>
</dbReference>
<evidence type="ECO:0000313" key="2">
    <source>
        <dbReference type="EMBL" id="ORY23990.1"/>
    </source>
</evidence>
<feature type="compositionally biased region" description="Low complexity" evidence="1">
    <location>
        <begin position="15"/>
        <end position="37"/>
    </location>
</feature>
<organism evidence="2 3">
    <name type="scientific">Naematelia encephala</name>
    <dbReference type="NCBI Taxonomy" id="71784"/>
    <lineage>
        <taxon>Eukaryota</taxon>
        <taxon>Fungi</taxon>
        <taxon>Dikarya</taxon>
        <taxon>Basidiomycota</taxon>
        <taxon>Agaricomycotina</taxon>
        <taxon>Tremellomycetes</taxon>
        <taxon>Tremellales</taxon>
        <taxon>Naemateliaceae</taxon>
        <taxon>Naematelia</taxon>
    </lineage>
</organism>
<dbReference type="Proteomes" id="UP000193986">
    <property type="component" value="Unassembled WGS sequence"/>
</dbReference>
<gene>
    <name evidence="2" type="ORF">BCR39DRAFT_338831</name>
</gene>
<feature type="region of interest" description="Disordered" evidence="1">
    <location>
        <begin position="1"/>
        <end position="45"/>
    </location>
</feature>
<name>A0A1Y2ANX3_9TREE</name>
<sequence>MPITFPHPSRHEPQPLSRRSSSYSLPSYAPTESSTTTTEEDEEAAMIQEEWEESLRQIEVVFSIVIIPTIGKWYGRRAAYWGE</sequence>
<dbReference type="EMBL" id="MCFC01000073">
    <property type="protein sequence ID" value="ORY23990.1"/>
    <property type="molecule type" value="Genomic_DNA"/>
</dbReference>
<reference evidence="2 3" key="1">
    <citation type="submission" date="2016-07" db="EMBL/GenBank/DDBJ databases">
        <title>Pervasive Adenine N6-methylation of Active Genes in Fungi.</title>
        <authorList>
            <consortium name="DOE Joint Genome Institute"/>
            <person name="Mondo S.J."/>
            <person name="Dannebaum R.O."/>
            <person name="Kuo R.C."/>
            <person name="Labutti K."/>
            <person name="Haridas S."/>
            <person name="Kuo A."/>
            <person name="Salamov A."/>
            <person name="Ahrendt S.R."/>
            <person name="Lipzen A."/>
            <person name="Sullivan W."/>
            <person name="Andreopoulos W.B."/>
            <person name="Clum A."/>
            <person name="Lindquist E."/>
            <person name="Daum C."/>
            <person name="Ramamoorthy G.K."/>
            <person name="Gryganskyi A."/>
            <person name="Culley D."/>
            <person name="Magnuson J.K."/>
            <person name="James T.Y."/>
            <person name="O'Malley M.A."/>
            <person name="Stajich J.E."/>
            <person name="Spatafora J.W."/>
            <person name="Visel A."/>
            <person name="Grigoriev I.V."/>
        </authorList>
    </citation>
    <scope>NUCLEOTIDE SEQUENCE [LARGE SCALE GENOMIC DNA]</scope>
    <source>
        <strain evidence="2 3">68-887.2</strain>
    </source>
</reference>
<evidence type="ECO:0000313" key="3">
    <source>
        <dbReference type="Proteomes" id="UP000193986"/>
    </source>
</evidence>